<evidence type="ECO:0000259" key="3">
    <source>
        <dbReference type="Pfam" id="PF03061"/>
    </source>
</evidence>
<dbReference type="PANTHER" id="PTHR21660:SF1">
    <property type="entry name" value="ACYL-COENZYME A THIOESTERASE 13"/>
    <property type="match status" value="1"/>
</dbReference>
<evidence type="ECO:0000313" key="5">
    <source>
        <dbReference type="Proteomes" id="UP000799429"/>
    </source>
</evidence>
<sequence length="169" mass="18765">MKDDAEKTQQEVHELVNWFLERAVDPDYNGHDKCLVGALSLDSVTISPSDRNNVSSRWKLHVTPALCNLSGNLHGGAVALIFDMCTSMTIIPVTREGFWDTGHVTRSLNCTYLRAAPEGTRLVVECELVSIGKRTALLRGIMKREDDGKICFTCDHDRVAIIPTPDVKL</sequence>
<comment type="caution">
    <text evidence="4">The sequence shown here is derived from an EMBL/GenBank/DDBJ whole genome shotgun (WGS) entry which is preliminary data.</text>
</comment>
<comment type="similarity">
    <text evidence="1">Belongs to the thioesterase PaaI family.</text>
</comment>
<dbReference type="CDD" id="cd03443">
    <property type="entry name" value="PaaI_thioesterase"/>
    <property type="match status" value="1"/>
</dbReference>
<evidence type="ECO:0000256" key="2">
    <source>
        <dbReference type="ARBA" id="ARBA00022801"/>
    </source>
</evidence>
<dbReference type="OrthoDB" id="2831072at2759"/>
<dbReference type="EMBL" id="MU006109">
    <property type="protein sequence ID" value="KAF2835438.1"/>
    <property type="molecule type" value="Genomic_DNA"/>
</dbReference>
<dbReference type="InterPro" id="IPR039298">
    <property type="entry name" value="ACOT13"/>
</dbReference>
<dbReference type="Gene3D" id="3.10.129.10">
    <property type="entry name" value="Hotdog Thioesterase"/>
    <property type="match status" value="1"/>
</dbReference>
<dbReference type="InterPro" id="IPR029069">
    <property type="entry name" value="HotDog_dom_sf"/>
</dbReference>
<dbReference type="GO" id="GO:0047617">
    <property type="term" value="F:fatty acyl-CoA hydrolase activity"/>
    <property type="evidence" value="ECO:0007669"/>
    <property type="project" value="InterPro"/>
</dbReference>
<reference evidence="4" key="1">
    <citation type="journal article" date="2020" name="Stud. Mycol.">
        <title>101 Dothideomycetes genomes: a test case for predicting lifestyles and emergence of pathogens.</title>
        <authorList>
            <person name="Haridas S."/>
            <person name="Albert R."/>
            <person name="Binder M."/>
            <person name="Bloem J."/>
            <person name="Labutti K."/>
            <person name="Salamov A."/>
            <person name="Andreopoulos B."/>
            <person name="Baker S."/>
            <person name="Barry K."/>
            <person name="Bills G."/>
            <person name="Bluhm B."/>
            <person name="Cannon C."/>
            <person name="Castanera R."/>
            <person name="Culley D."/>
            <person name="Daum C."/>
            <person name="Ezra D."/>
            <person name="Gonzalez J."/>
            <person name="Henrissat B."/>
            <person name="Kuo A."/>
            <person name="Liang C."/>
            <person name="Lipzen A."/>
            <person name="Lutzoni F."/>
            <person name="Magnuson J."/>
            <person name="Mondo S."/>
            <person name="Nolan M."/>
            <person name="Ohm R."/>
            <person name="Pangilinan J."/>
            <person name="Park H.-J."/>
            <person name="Ramirez L."/>
            <person name="Alfaro M."/>
            <person name="Sun H."/>
            <person name="Tritt A."/>
            <person name="Yoshinaga Y."/>
            <person name="Zwiers L.-H."/>
            <person name="Turgeon B."/>
            <person name="Goodwin S."/>
            <person name="Spatafora J."/>
            <person name="Crous P."/>
            <person name="Grigoriev I."/>
        </authorList>
    </citation>
    <scope>NUCLEOTIDE SEQUENCE</scope>
    <source>
        <strain evidence="4">CBS 101060</strain>
    </source>
</reference>
<dbReference type="AlphaFoldDB" id="A0A9P4VLD6"/>
<dbReference type="Proteomes" id="UP000799429">
    <property type="component" value="Unassembled WGS sequence"/>
</dbReference>
<feature type="domain" description="Thioesterase" evidence="3">
    <location>
        <begin position="71"/>
        <end position="151"/>
    </location>
</feature>
<gene>
    <name evidence="4" type="ORF">M501DRAFT_988961</name>
</gene>
<dbReference type="SUPFAM" id="SSF54637">
    <property type="entry name" value="Thioesterase/thiol ester dehydrase-isomerase"/>
    <property type="match status" value="1"/>
</dbReference>
<keyword evidence="5" id="KW-1185">Reference proteome</keyword>
<evidence type="ECO:0000313" key="4">
    <source>
        <dbReference type="EMBL" id="KAF2835438.1"/>
    </source>
</evidence>
<keyword evidence="2" id="KW-0378">Hydrolase</keyword>
<name>A0A9P4VLD6_9PEZI</name>
<organism evidence="4 5">
    <name type="scientific">Patellaria atrata CBS 101060</name>
    <dbReference type="NCBI Taxonomy" id="1346257"/>
    <lineage>
        <taxon>Eukaryota</taxon>
        <taxon>Fungi</taxon>
        <taxon>Dikarya</taxon>
        <taxon>Ascomycota</taxon>
        <taxon>Pezizomycotina</taxon>
        <taxon>Dothideomycetes</taxon>
        <taxon>Dothideomycetes incertae sedis</taxon>
        <taxon>Patellariales</taxon>
        <taxon>Patellariaceae</taxon>
        <taxon>Patellaria</taxon>
    </lineage>
</organism>
<dbReference type="PANTHER" id="PTHR21660">
    <property type="entry name" value="THIOESTERASE SUPERFAMILY MEMBER-RELATED"/>
    <property type="match status" value="1"/>
</dbReference>
<dbReference type="Pfam" id="PF03061">
    <property type="entry name" value="4HBT"/>
    <property type="match status" value="1"/>
</dbReference>
<protein>
    <recommendedName>
        <fullName evidence="3">Thioesterase domain-containing protein</fullName>
    </recommendedName>
</protein>
<accession>A0A9P4VLD6</accession>
<evidence type="ECO:0000256" key="1">
    <source>
        <dbReference type="ARBA" id="ARBA00008324"/>
    </source>
</evidence>
<dbReference type="InterPro" id="IPR006683">
    <property type="entry name" value="Thioestr_dom"/>
</dbReference>
<proteinExistence type="inferred from homology"/>